<dbReference type="EMBL" id="AEPY01000001">
    <property type="protein sequence ID" value="EFU80872.1"/>
    <property type="molecule type" value="Genomic_DNA"/>
</dbReference>
<reference evidence="1 2" key="1">
    <citation type="submission" date="2010-12" db="EMBL/GenBank/DDBJ databases">
        <authorList>
            <person name="Muzny D."/>
            <person name="Qin X."/>
            <person name="Deng J."/>
            <person name="Jiang H."/>
            <person name="Liu Y."/>
            <person name="Qu J."/>
            <person name="Song X.-Z."/>
            <person name="Zhang L."/>
            <person name="Thornton R."/>
            <person name="Coyle M."/>
            <person name="Francisco L."/>
            <person name="Jackson L."/>
            <person name="Javaid M."/>
            <person name="Korchina V."/>
            <person name="Kovar C."/>
            <person name="Mata R."/>
            <person name="Mathew T."/>
            <person name="Ngo R."/>
            <person name="Nguyen L."/>
            <person name="Nguyen N."/>
            <person name="Okwuonu G."/>
            <person name="Ongeri F."/>
            <person name="Pham C."/>
            <person name="Simmons D."/>
            <person name="Wilczek-Boney K."/>
            <person name="Hale W."/>
            <person name="Jakkamsetti A."/>
            <person name="Pham P."/>
            <person name="Ruth R."/>
            <person name="San Lucas F."/>
            <person name="Warren J."/>
            <person name="Zhang J."/>
            <person name="Zhao Z."/>
            <person name="Zhou C."/>
            <person name="Zhu D."/>
            <person name="Lee S."/>
            <person name="Bess C."/>
            <person name="Blankenburg K."/>
            <person name="Forbes L."/>
            <person name="Fu Q."/>
            <person name="Gubbala S."/>
            <person name="Hirani K."/>
            <person name="Jayaseelan J.C."/>
            <person name="Lara F."/>
            <person name="Munidasa M."/>
            <person name="Palculict T."/>
            <person name="Patil S."/>
            <person name="Pu L.-L."/>
            <person name="Saada N."/>
            <person name="Tang L."/>
            <person name="Weissenberger G."/>
            <person name="Zhu Y."/>
            <person name="Hemphill L."/>
            <person name="Shang Y."/>
            <person name="Youmans B."/>
            <person name="Ayvaz T."/>
            <person name="Ross M."/>
            <person name="Santibanez J."/>
            <person name="Aqrawi P."/>
            <person name="Gross S."/>
            <person name="Joshi V."/>
            <person name="Fowler G."/>
            <person name="Nazareth L."/>
            <person name="Reid J."/>
            <person name="Worley K."/>
            <person name="Petrosino J."/>
            <person name="Highlander S."/>
            <person name="Gibbs R."/>
        </authorList>
    </citation>
    <scope>NUCLEOTIDE SEQUENCE [LARGE SCALE GENOMIC DNA]</scope>
    <source>
        <strain evidence="1 2">ATCC 51333</strain>
    </source>
</reference>
<comment type="caution">
    <text evidence="1">The sequence shown here is derived from an EMBL/GenBank/DDBJ whole genome shotgun (WGS) entry which is preliminary data.</text>
</comment>
<sequence>MLRSLKNIGIPFGSPGYSNFENLKINTVSKEKLNEAANS</sequence>
<evidence type="ECO:0000313" key="1">
    <source>
        <dbReference type="EMBL" id="EFU80872.1"/>
    </source>
</evidence>
<dbReference type="AlphaFoldDB" id="E6LVY7"/>
<dbReference type="HOGENOM" id="CLU_3312854_0_0_11"/>
<accession>E6LVY7</accession>
<gene>
    <name evidence="1" type="ORF">HMPREF0388_0024</name>
</gene>
<name>E6LVY7_9ACTO</name>
<protein>
    <submittedName>
        <fullName evidence="1">Uncharacterized protein</fullName>
    </submittedName>
</protein>
<evidence type="ECO:0000313" key="2">
    <source>
        <dbReference type="Proteomes" id="UP000005573"/>
    </source>
</evidence>
<proteinExistence type="predicted"/>
<dbReference type="Proteomes" id="UP000005573">
    <property type="component" value="Unassembled WGS sequence"/>
</dbReference>
<organism evidence="1 2">
    <name type="scientific">Mobiluncus curtisii ATCC 51333</name>
    <dbReference type="NCBI Taxonomy" id="887326"/>
    <lineage>
        <taxon>Bacteria</taxon>
        <taxon>Bacillati</taxon>
        <taxon>Actinomycetota</taxon>
        <taxon>Actinomycetes</taxon>
        <taxon>Actinomycetales</taxon>
        <taxon>Actinomycetaceae</taxon>
        <taxon>Mobiluncus</taxon>
    </lineage>
</organism>